<proteinExistence type="inferred from homology"/>
<accession>A0A4R7J6P2</accession>
<dbReference type="PANTHER" id="PTHR33867:SF1">
    <property type="entry name" value="RIBOSOME MATURATION FACTOR RIMP"/>
    <property type="match status" value="1"/>
</dbReference>
<dbReference type="OrthoDB" id="9805006at2"/>
<dbReference type="Gene3D" id="3.30.300.70">
    <property type="entry name" value="RimP-like superfamily, N-terminal"/>
    <property type="match status" value="1"/>
</dbReference>
<sequence>MNEPQLVNEITPLLAQFDLELDSLDVRPAGRRTLLQIIVDGDGPDGRGPSLDEISEATKAVSRHLDGSSAVGKGAFTLEVSSRGVSRPLERVEHWRRNLVRLVKIKLNDEHDLPDVPDQLDQLEGRITAVTDDAVLLSVGGSEVRVPFEVIKKAVIQVELTKKRPGDAEEE</sequence>
<dbReference type="Proteomes" id="UP000295371">
    <property type="component" value="Unassembled WGS sequence"/>
</dbReference>
<dbReference type="GO" id="GO:0006412">
    <property type="term" value="P:translation"/>
    <property type="evidence" value="ECO:0007669"/>
    <property type="project" value="TreeGrafter"/>
</dbReference>
<feature type="domain" description="Ribosome maturation factor RimP C-terminal" evidence="5">
    <location>
        <begin position="89"/>
        <end position="159"/>
    </location>
</feature>
<comment type="caution">
    <text evidence="6">The sequence shown here is derived from an EMBL/GenBank/DDBJ whole genome shotgun (WGS) entry which is preliminary data.</text>
</comment>
<dbReference type="EMBL" id="SOAW01000001">
    <property type="protein sequence ID" value="TDT32914.1"/>
    <property type="molecule type" value="Genomic_DNA"/>
</dbReference>
<feature type="domain" description="Ribosome maturation factor RimP N-terminal" evidence="4">
    <location>
        <begin position="10"/>
        <end position="85"/>
    </location>
</feature>
<dbReference type="InterPro" id="IPR036847">
    <property type="entry name" value="RimP_C_sf"/>
</dbReference>
<reference evidence="6 7" key="1">
    <citation type="submission" date="2019-03" db="EMBL/GenBank/DDBJ databases">
        <title>Genomic Encyclopedia of Archaeal and Bacterial Type Strains, Phase II (KMG-II): from individual species to whole genera.</title>
        <authorList>
            <person name="Goeker M."/>
        </authorList>
    </citation>
    <scope>NUCLEOTIDE SEQUENCE [LARGE SCALE GENOMIC DNA]</scope>
    <source>
        <strain evidence="6 7">DSM 24323</strain>
    </source>
</reference>
<dbReference type="SUPFAM" id="SSF75420">
    <property type="entry name" value="YhbC-like, N-terminal domain"/>
    <property type="match status" value="1"/>
</dbReference>
<evidence type="ECO:0000259" key="5">
    <source>
        <dbReference type="Pfam" id="PF17384"/>
    </source>
</evidence>
<dbReference type="RefSeq" id="WP_133753498.1">
    <property type="nucleotide sequence ID" value="NZ_CP171129.1"/>
</dbReference>
<dbReference type="PANTHER" id="PTHR33867">
    <property type="entry name" value="RIBOSOME MATURATION FACTOR RIMP"/>
    <property type="match status" value="1"/>
</dbReference>
<dbReference type="InterPro" id="IPR003728">
    <property type="entry name" value="Ribosome_maturation_RimP"/>
</dbReference>
<evidence type="ECO:0000313" key="6">
    <source>
        <dbReference type="EMBL" id="TDT32914.1"/>
    </source>
</evidence>
<comment type="function">
    <text evidence="3">Required for maturation of 30S ribosomal subunits.</text>
</comment>
<dbReference type="AlphaFoldDB" id="A0A4R7J6P2"/>
<keyword evidence="1 3" id="KW-0963">Cytoplasm</keyword>
<evidence type="ECO:0000256" key="2">
    <source>
        <dbReference type="ARBA" id="ARBA00022517"/>
    </source>
</evidence>
<protein>
    <recommendedName>
        <fullName evidence="3">Ribosome maturation factor RimP</fullName>
    </recommendedName>
</protein>
<dbReference type="CDD" id="cd01734">
    <property type="entry name" value="YlxS_C"/>
    <property type="match status" value="1"/>
</dbReference>
<gene>
    <name evidence="3" type="primary">rimP</name>
    <name evidence="6" type="ORF">CLV29_0505</name>
</gene>
<evidence type="ECO:0000256" key="3">
    <source>
        <dbReference type="HAMAP-Rule" id="MF_01077"/>
    </source>
</evidence>
<dbReference type="InterPro" id="IPR035956">
    <property type="entry name" value="RimP_N_sf"/>
</dbReference>
<dbReference type="InterPro" id="IPR028989">
    <property type="entry name" value="RimP_N"/>
</dbReference>
<keyword evidence="7" id="KW-1185">Reference proteome</keyword>
<dbReference type="InterPro" id="IPR028998">
    <property type="entry name" value="RimP_C"/>
</dbReference>
<dbReference type="HAMAP" id="MF_01077">
    <property type="entry name" value="RimP"/>
    <property type="match status" value="1"/>
</dbReference>
<dbReference type="Pfam" id="PF02576">
    <property type="entry name" value="RimP_N"/>
    <property type="match status" value="1"/>
</dbReference>
<comment type="similarity">
    <text evidence="3">Belongs to the RimP family.</text>
</comment>
<evidence type="ECO:0000259" key="4">
    <source>
        <dbReference type="Pfam" id="PF02576"/>
    </source>
</evidence>
<name>A0A4R7J6P2_9ACTN</name>
<keyword evidence="2 3" id="KW-0690">Ribosome biogenesis</keyword>
<dbReference type="GO" id="GO:0005829">
    <property type="term" value="C:cytosol"/>
    <property type="evidence" value="ECO:0007669"/>
    <property type="project" value="TreeGrafter"/>
</dbReference>
<dbReference type="Pfam" id="PF17384">
    <property type="entry name" value="DUF150_C"/>
    <property type="match status" value="1"/>
</dbReference>
<evidence type="ECO:0000313" key="7">
    <source>
        <dbReference type="Proteomes" id="UP000295371"/>
    </source>
</evidence>
<comment type="subcellular location">
    <subcellularLocation>
        <location evidence="3">Cytoplasm</location>
    </subcellularLocation>
</comment>
<dbReference type="GO" id="GO:0000028">
    <property type="term" value="P:ribosomal small subunit assembly"/>
    <property type="evidence" value="ECO:0007669"/>
    <property type="project" value="TreeGrafter"/>
</dbReference>
<evidence type="ECO:0000256" key="1">
    <source>
        <dbReference type="ARBA" id="ARBA00022490"/>
    </source>
</evidence>
<organism evidence="6 7">
    <name type="scientific">Naumannella halotolerans</name>
    <dbReference type="NCBI Taxonomy" id="993414"/>
    <lineage>
        <taxon>Bacteria</taxon>
        <taxon>Bacillati</taxon>
        <taxon>Actinomycetota</taxon>
        <taxon>Actinomycetes</taxon>
        <taxon>Propionibacteriales</taxon>
        <taxon>Propionibacteriaceae</taxon>
        <taxon>Naumannella</taxon>
    </lineage>
</organism>
<dbReference type="SUPFAM" id="SSF74942">
    <property type="entry name" value="YhbC-like, C-terminal domain"/>
    <property type="match status" value="1"/>
</dbReference>